<proteinExistence type="predicted"/>
<dbReference type="SMART" id="SM00332">
    <property type="entry name" value="PP2Cc"/>
    <property type="match status" value="1"/>
</dbReference>
<dbReference type="NCBIfam" id="NF033484">
    <property type="entry name" value="Stp1_PP2C_phos"/>
    <property type="match status" value="1"/>
</dbReference>
<evidence type="ECO:0000313" key="2">
    <source>
        <dbReference type="EMBL" id="KTT20099.1"/>
    </source>
</evidence>
<dbReference type="PATRIC" id="fig|433924.3.peg.4941"/>
<feature type="domain" description="PPM-type phosphatase" evidence="1">
    <location>
        <begin position="18"/>
        <end position="259"/>
    </location>
</feature>
<comment type="caution">
    <text evidence="2">The sequence shown here is derived from an EMBL/GenBank/DDBJ whole genome shotgun (WGS) entry which is preliminary data.</text>
</comment>
<dbReference type="EMBL" id="LDSL01000087">
    <property type="protein sequence ID" value="KTT20099.1"/>
    <property type="molecule type" value="Genomic_DNA"/>
</dbReference>
<dbReference type="InterPro" id="IPR036457">
    <property type="entry name" value="PPM-type-like_dom_sf"/>
</dbReference>
<dbReference type="GO" id="GO:0004722">
    <property type="term" value="F:protein serine/threonine phosphatase activity"/>
    <property type="evidence" value="ECO:0007669"/>
    <property type="project" value="InterPro"/>
</dbReference>
<gene>
    <name evidence="2" type="ORF">NS331_14295</name>
</gene>
<organism evidence="2 3">
    <name type="scientific">Pseudacidovorax intermedius</name>
    <dbReference type="NCBI Taxonomy" id="433924"/>
    <lineage>
        <taxon>Bacteria</taxon>
        <taxon>Pseudomonadati</taxon>
        <taxon>Pseudomonadota</taxon>
        <taxon>Betaproteobacteria</taxon>
        <taxon>Burkholderiales</taxon>
        <taxon>Comamonadaceae</taxon>
        <taxon>Pseudacidovorax</taxon>
    </lineage>
</organism>
<dbReference type="PROSITE" id="PS51746">
    <property type="entry name" value="PPM_2"/>
    <property type="match status" value="1"/>
</dbReference>
<dbReference type="InterPro" id="IPR015655">
    <property type="entry name" value="PP2C"/>
</dbReference>
<protein>
    <submittedName>
        <fullName evidence="2">Protein phosphatase</fullName>
    </submittedName>
</protein>
<evidence type="ECO:0000259" key="1">
    <source>
        <dbReference type="PROSITE" id="PS51746"/>
    </source>
</evidence>
<dbReference type="Pfam" id="PF13672">
    <property type="entry name" value="PP2C_2"/>
    <property type="match status" value="1"/>
</dbReference>
<sequence>MATAPASFSTDPAGLPWEFAAQTDTGRLRRNNEDSIAFDPRLGLAVLADGMGGYAGGEVASEMAVALVQATLGRWLAQAGAATGARAVMKALQQGIVQANRAVFSASNVNPALRGMGTTLVSAVFGPHGVVIGHIGDSRCYRLREGRLQALTRDHSFLQAQIDAGLMTPEEALGSPHRNLVTRALGIGAEVEVDLAHEAVQQGDLYLLCSDGLTDMITDEQLESLLRHDIPLADKVALLITVANDNGGKDNVSVILARPTGAQ</sequence>
<dbReference type="PANTHER" id="PTHR47992">
    <property type="entry name" value="PROTEIN PHOSPHATASE"/>
    <property type="match status" value="1"/>
</dbReference>
<dbReference type="AlphaFoldDB" id="A0A147GRY7"/>
<keyword evidence="3" id="KW-1185">Reference proteome</keyword>
<reference evidence="2 3" key="1">
    <citation type="journal article" date="2016" name="Front. Microbiol.">
        <title>Genomic Resource of Rice Seed Associated Bacteria.</title>
        <authorList>
            <person name="Midha S."/>
            <person name="Bansal K."/>
            <person name="Sharma S."/>
            <person name="Kumar N."/>
            <person name="Patil P.P."/>
            <person name="Chaudhry V."/>
            <person name="Patil P.B."/>
        </authorList>
    </citation>
    <scope>NUCLEOTIDE SEQUENCE [LARGE SCALE GENOMIC DNA]</scope>
    <source>
        <strain evidence="2 3">NS331</strain>
    </source>
</reference>
<evidence type="ECO:0000313" key="3">
    <source>
        <dbReference type="Proteomes" id="UP000072741"/>
    </source>
</evidence>
<dbReference type="CDD" id="cd00143">
    <property type="entry name" value="PP2Cc"/>
    <property type="match status" value="1"/>
</dbReference>
<dbReference type="OrthoDB" id="9801841at2"/>
<accession>A0A147GRY7</accession>
<name>A0A147GRY7_9BURK</name>
<dbReference type="Gene3D" id="3.60.40.10">
    <property type="entry name" value="PPM-type phosphatase domain"/>
    <property type="match status" value="1"/>
</dbReference>
<dbReference type="Proteomes" id="UP000072741">
    <property type="component" value="Unassembled WGS sequence"/>
</dbReference>
<dbReference type="SMART" id="SM00331">
    <property type="entry name" value="PP2C_SIG"/>
    <property type="match status" value="1"/>
</dbReference>
<dbReference type="SUPFAM" id="SSF81606">
    <property type="entry name" value="PP2C-like"/>
    <property type="match status" value="1"/>
</dbReference>
<dbReference type="RefSeq" id="WP_058642645.1">
    <property type="nucleotide sequence ID" value="NZ_LDSL01000087.1"/>
</dbReference>
<dbReference type="InterPro" id="IPR001932">
    <property type="entry name" value="PPM-type_phosphatase-like_dom"/>
</dbReference>